<comment type="caution">
    <text evidence="1">The sequence shown here is derived from an EMBL/GenBank/DDBJ whole genome shotgun (WGS) entry which is preliminary data.</text>
</comment>
<accession>A0A3E5GP28</accession>
<organism evidence="1 2">
    <name type="scientific">Dorea formicigenerans</name>
    <dbReference type="NCBI Taxonomy" id="39486"/>
    <lineage>
        <taxon>Bacteria</taxon>
        <taxon>Bacillati</taxon>
        <taxon>Bacillota</taxon>
        <taxon>Clostridia</taxon>
        <taxon>Lachnospirales</taxon>
        <taxon>Lachnospiraceae</taxon>
        <taxon>Dorea</taxon>
    </lineage>
</organism>
<evidence type="ECO:0000313" key="1">
    <source>
        <dbReference type="EMBL" id="RGO47303.1"/>
    </source>
</evidence>
<dbReference type="AlphaFoldDB" id="A0A3E5GP28"/>
<dbReference type="Proteomes" id="UP000261055">
    <property type="component" value="Unassembled WGS sequence"/>
</dbReference>
<keyword evidence="2" id="KW-1185">Reference proteome</keyword>
<proteinExistence type="predicted"/>
<gene>
    <name evidence="1" type="ORF">DXB12_14555</name>
</gene>
<reference evidence="1 2" key="1">
    <citation type="submission" date="2018-08" db="EMBL/GenBank/DDBJ databases">
        <title>A genome reference for cultivated species of the human gut microbiota.</title>
        <authorList>
            <person name="Zou Y."/>
            <person name="Xue W."/>
            <person name="Luo G."/>
        </authorList>
    </citation>
    <scope>NUCLEOTIDE SEQUENCE [LARGE SCALE GENOMIC DNA]</scope>
    <source>
        <strain evidence="1 2">OM02-12</strain>
    </source>
</reference>
<dbReference type="RefSeq" id="WP_117614153.1">
    <property type="nucleotide sequence ID" value="NZ_QSVQ01000022.1"/>
</dbReference>
<dbReference type="EMBL" id="QSVQ01000022">
    <property type="protein sequence ID" value="RGO47303.1"/>
    <property type="molecule type" value="Genomic_DNA"/>
</dbReference>
<evidence type="ECO:0000313" key="2">
    <source>
        <dbReference type="Proteomes" id="UP000261055"/>
    </source>
</evidence>
<protein>
    <submittedName>
        <fullName evidence="1">Uncharacterized protein</fullName>
    </submittedName>
</protein>
<sequence length="176" mass="20501">MGKEKYYQYFVEGEDEKKLVDVLKSDMKLIVSGKSQVFNVTQQKLTRLRVMNLKPGTTVVLIFDADAGNLQILKDNINFLHKEKVVSEVICVIQVRNLEDELIRCCNIRQIKELLGSKSEKEYKTDLIKEKNLAKKLTEKKFDINLLWIMSDTGKYIEIENNAQKIKRKCDNKVDK</sequence>
<name>A0A3E5GP28_9FIRM</name>